<keyword evidence="6 7" id="KW-0472">Membrane</keyword>
<evidence type="ECO:0000256" key="5">
    <source>
        <dbReference type="ARBA" id="ARBA00022989"/>
    </source>
</evidence>
<keyword evidence="5 7" id="KW-1133">Transmembrane helix</keyword>
<feature type="domain" description="TRAP C4-dicarboxylate transport system permease DctM subunit" evidence="8">
    <location>
        <begin position="3"/>
        <end position="117"/>
    </location>
</feature>
<accession>A0A382XI88</accession>
<evidence type="ECO:0000256" key="4">
    <source>
        <dbReference type="ARBA" id="ARBA00022692"/>
    </source>
</evidence>
<dbReference type="PANTHER" id="PTHR33362:SF5">
    <property type="entry name" value="C4-DICARBOXYLATE TRAP TRANSPORTER LARGE PERMEASE PROTEIN DCTM"/>
    <property type="match status" value="1"/>
</dbReference>
<evidence type="ECO:0000256" key="2">
    <source>
        <dbReference type="ARBA" id="ARBA00022475"/>
    </source>
</evidence>
<evidence type="ECO:0000259" key="8">
    <source>
        <dbReference type="Pfam" id="PF06808"/>
    </source>
</evidence>
<keyword evidence="2" id="KW-1003">Cell membrane</keyword>
<evidence type="ECO:0000313" key="9">
    <source>
        <dbReference type="EMBL" id="SVD70151.1"/>
    </source>
</evidence>
<dbReference type="GO" id="GO:0005886">
    <property type="term" value="C:plasma membrane"/>
    <property type="evidence" value="ECO:0007669"/>
    <property type="project" value="UniProtKB-SubCell"/>
</dbReference>
<evidence type="ECO:0000256" key="7">
    <source>
        <dbReference type="SAM" id="Phobius"/>
    </source>
</evidence>
<name>A0A382XI88_9ZZZZ</name>
<protein>
    <recommendedName>
        <fullName evidence="8">TRAP C4-dicarboxylate transport system permease DctM subunit domain-containing protein</fullName>
    </recommendedName>
</protein>
<feature type="transmembrane region" description="Helical" evidence="7">
    <location>
        <begin position="55"/>
        <end position="81"/>
    </location>
</feature>
<evidence type="ECO:0000256" key="6">
    <source>
        <dbReference type="ARBA" id="ARBA00023136"/>
    </source>
</evidence>
<dbReference type="InterPro" id="IPR010656">
    <property type="entry name" value="DctM"/>
</dbReference>
<feature type="non-terminal residue" evidence="9">
    <location>
        <position position="1"/>
    </location>
</feature>
<evidence type="ECO:0000256" key="1">
    <source>
        <dbReference type="ARBA" id="ARBA00004429"/>
    </source>
</evidence>
<sequence length="143" mass="15519">LSAMGVMAIILLFYIAFGCVFSAFALVLLTVPVFFPLVAGLGLDAAFGTTPENVLIWFGIVIVVVAEIGQITPPIGMNVFVLKSMLPDVELSTIFKGIMPFFGADLVRLALIVLFPATVLALPDYMDQMQDRFDALLESLFLK</sequence>
<keyword evidence="3" id="KW-0997">Cell inner membrane</keyword>
<dbReference type="Pfam" id="PF06808">
    <property type="entry name" value="DctM"/>
    <property type="match status" value="1"/>
</dbReference>
<reference evidence="9" key="1">
    <citation type="submission" date="2018-05" db="EMBL/GenBank/DDBJ databases">
        <authorList>
            <person name="Lanie J.A."/>
            <person name="Ng W.-L."/>
            <person name="Kazmierczak K.M."/>
            <person name="Andrzejewski T.M."/>
            <person name="Davidsen T.M."/>
            <person name="Wayne K.J."/>
            <person name="Tettelin H."/>
            <person name="Glass J.I."/>
            <person name="Rusch D."/>
            <person name="Podicherti R."/>
            <person name="Tsui H.-C.T."/>
            <person name="Winkler M.E."/>
        </authorList>
    </citation>
    <scope>NUCLEOTIDE SEQUENCE</scope>
</reference>
<dbReference type="AlphaFoldDB" id="A0A382XI88"/>
<feature type="transmembrane region" description="Helical" evidence="7">
    <location>
        <begin position="102"/>
        <end position="122"/>
    </location>
</feature>
<dbReference type="InterPro" id="IPR004681">
    <property type="entry name" value="TRAP_DctM"/>
</dbReference>
<comment type="subcellular location">
    <subcellularLocation>
        <location evidence="1">Cell inner membrane</location>
        <topology evidence="1">Multi-pass membrane protein</topology>
    </subcellularLocation>
</comment>
<evidence type="ECO:0000256" key="3">
    <source>
        <dbReference type="ARBA" id="ARBA00022519"/>
    </source>
</evidence>
<organism evidence="9">
    <name type="scientific">marine metagenome</name>
    <dbReference type="NCBI Taxonomy" id="408172"/>
    <lineage>
        <taxon>unclassified sequences</taxon>
        <taxon>metagenomes</taxon>
        <taxon>ecological metagenomes</taxon>
    </lineage>
</organism>
<keyword evidence="4 7" id="KW-0812">Transmembrane</keyword>
<dbReference type="GO" id="GO:0022857">
    <property type="term" value="F:transmembrane transporter activity"/>
    <property type="evidence" value="ECO:0007669"/>
    <property type="project" value="TreeGrafter"/>
</dbReference>
<feature type="transmembrane region" description="Helical" evidence="7">
    <location>
        <begin position="12"/>
        <end position="35"/>
    </location>
</feature>
<proteinExistence type="predicted"/>
<dbReference type="PANTHER" id="PTHR33362">
    <property type="entry name" value="SIALIC ACID TRAP TRANSPORTER PERMEASE PROTEIN SIAT-RELATED"/>
    <property type="match status" value="1"/>
</dbReference>
<gene>
    <name evidence="9" type="ORF">METZ01_LOCUS423005</name>
</gene>
<dbReference type="EMBL" id="UINC01167564">
    <property type="protein sequence ID" value="SVD70151.1"/>
    <property type="molecule type" value="Genomic_DNA"/>
</dbReference>